<dbReference type="EMBL" id="CM029037">
    <property type="protein sequence ID" value="KAG2658605.1"/>
    <property type="molecule type" value="Genomic_DNA"/>
</dbReference>
<comment type="caution">
    <text evidence="1">The sequence shown here is derived from an EMBL/GenBank/DDBJ whole genome shotgun (WGS) entry which is preliminary data.</text>
</comment>
<sequence>MGLRFQCKAVSVKHKNKKPKLTFKELLAKYQRENKAKSSYRPNNMKELRSHQKCKPEDQNWRRNGFHAAAPYSFSVSTMPTSHEHHRADFCSYFPRDWYGPRTHPPSHLRLHHVQYAAPKSPVLESFSRDCFDQKKRSGAQREKGEVVRQVYRVKKDGRKNKCSDLNSNKGKSIKMLESSVAKGKDMKRSAFDSSNAKSEQKKLEISKAEEDLPLFTSTSRPRCLLGLSRWQKQKLLKLSAQELKERNLAWVPKKDAQVQHKGDVSAFIGKRATELNNRRRSKKKSLDQRIRSVTLSVCKYLDHHPARWCCLG</sequence>
<gene>
    <name evidence="1" type="ORF">PVAP13_1KG327700</name>
</gene>
<accession>A0A8T0XH69</accession>
<dbReference type="AlphaFoldDB" id="A0A8T0XH69"/>
<keyword evidence="2" id="KW-1185">Reference proteome</keyword>
<proteinExistence type="predicted"/>
<dbReference type="Proteomes" id="UP000823388">
    <property type="component" value="Chromosome 1K"/>
</dbReference>
<evidence type="ECO:0000313" key="1">
    <source>
        <dbReference type="EMBL" id="KAG2658605.1"/>
    </source>
</evidence>
<organism evidence="1 2">
    <name type="scientific">Panicum virgatum</name>
    <name type="common">Blackwell switchgrass</name>
    <dbReference type="NCBI Taxonomy" id="38727"/>
    <lineage>
        <taxon>Eukaryota</taxon>
        <taxon>Viridiplantae</taxon>
        <taxon>Streptophyta</taxon>
        <taxon>Embryophyta</taxon>
        <taxon>Tracheophyta</taxon>
        <taxon>Spermatophyta</taxon>
        <taxon>Magnoliopsida</taxon>
        <taxon>Liliopsida</taxon>
        <taxon>Poales</taxon>
        <taxon>Poaceae</taxon>
        <taxon>PACMAD clade</taxon>
        <taxon>Panicoideae</taxon>
        <taxon>Panicodae</taxon>
        <taxon>Paniceae</taxon>
        <taxon>Panicinae</taxon>
        <taxon>Panicum</taxon>
        <taxon>Panicum sect. Hiantes</taxon>
    </lineage>
</organism>
<name>A0A8T0XH69_PANVG</name>
<reference evidence="1" key="1">
    <citation type="submission" date="2020-05" db="EMBL/GenBank/DDBJ databases">
        <title>WGS assembly of Panicum virgatum.</title>
        <authorList>
            <person name="Lovell J.T."/>
            <person name="Jenkins J."/>
            <person name="Shu S."/>
            <person name="Juenger T.E."/>
            <person name="Schmutz J."/>
        </authorList>
    </citation>
    <scope>NUCLEOTIDE SEQUENCE</scope>
    <source>
        <strain evidence="1">AP13</strain>
    </source>
</reference>
<protein>
    <submittedName>
        <fullName evidence="1">Uncharacterized protein</fullName>
    </submittedName>
</protein>
<evidence type="ECO:0000313" key="2">
    <source>
        <dbReference type="Proteomes" id="UP000823388"/>
    </source>
</evidence>